<keyword evidence="9 15" id="KW-0418">Kinase</keyword>
<dbReference type="AlphaFoldDB" id="A0A3E0DSL9"/>
<comment type="caution">
    <text evidence="16">The sequence shown here is derived from an EMBL/GenBank/DDBJ whole genome shotgun (WGS) entry which is preliminary data.</text>
</comment>
<dbReference type="GO" id="GO:0016773">
    <property type="term" value="F:phosphotransferase activity, alcohol group as acceptor"/>
    <property type="evidence" value="ECO:0007669"/>
    <property type="project" value="UniProtKB-UniRule"/>
</dbReference>
<evidence type="ECO:0000256" key="11">
    <source>
        <dbReference type="ARBA" id="ARBA00022985"/>
    </source>
</evidence>
<dbReference type="SUPFAM" id="SSF56112">
    <property type="entry name" value="Protein kinase-like (PK-like)"/>
    <property type="match status" value="1"/>
</dbReference>
<keyword evidence="6 15" id="KW-0997">Cell inner membrane</keyword>
<evidence type="ECO:0000256" key="13">
    <source>
        <dbReference type="ARBA" id="ARBA00029511"/>
    </source>
</evidence>
<reference evidence="16 17" key="1">
    <citation type="submission" date="2018-08" db="EMBL/GenBank/DDBJ databases">
        <title>Genomic Encyclopedia of Type Strains, Phase III (KMG-III): the genomes of soil and plant-associated and newly described type strains.</title>
        <authorList>
            <person name="Whitman W."/>
        </authorList>
    </citation>
    <scope>NUCLEOTIDE SEQUENCE [LARGE SCALE GENOMIC DNA]</scope>
    <source>
        <strain evidence="16 17">CECT 7375</strain>
    </source>
</reference>
<dbReference type="HAMAP" id="MF_00521">
    <property type="entry name" value="KDO_kinase"/>
    <property type="match status" value="1"/>
</dbReference>
<dbReference type="UniPathway" id="UPA00958"/>
<evidence type="ECO:0000256" key="14">
    <source>
        <dbReference type="ARBA" id="ARBA00034417"/>
    </source>
</evidence>
<evidence type="ECO:0000256" key="12">
    <source>
        <dbReference type="ARBA" id="ARBA00023136"/>
    </source>
</evidence>
<keyword evidence="12 15" id="KW-0472">Membrane</keyword>
<evidence type="ECO:0000256" key="5">
    <source>
        <dbReference type="ARBA" id="ARBA00022475"/>
    </source>
</evidence>
<dbReference type="EMBL" id="QUNG01000001">
    <property type="protein sequence ID" value="REG86522.1"/>
    <property type="molecule type" value="Genomic_DNA"/>
</dbReference>
<evidence type="ECO:0000256" key="15">
    <source>
        <dbReference type="HAMAP-Rule" id="MF_00521"/>
    </source>
</evidence>
<dbReference type="GO" id="GO:0009244">
    <property type="term" value="P:lipopolysaccharide core region biosynthetic process"/>
    <property type="evidence" value="ECO:0007669"/>
    <property type="project" value="UniProtKB-UniRule"/>
</dbReference>
<evidence type="ECO:0000256" key="6">
    <source>
        <dbReference type="ARBA" id="ARBA00022519"/>
    </source>
</evidence>
<keyword evidence="8 15" id="KW-0547">Nucleotide-binding</keyword>
<dbReference type="Proteomes" id="UP000256542">
    <property type="component" value="Unassembled WGS sequence"/>
</dbReference>
<feature type="active site" evidence="15">
    <location>
        <position position="167"/>
    </location>
</feature>
<evidence type="ECO:0000256" key="1">
    <source>
        <dbReference type="ARBA" id="ARBA00004515"/>
    </source>
</evidence>
<dbReference type="OrthoDB" id="6854449at2"/>
<keyword evidence="17" id="KW-1185">Reference proteome</keyword>
<keyword evidence="11 15" id="KW-0448">Lipopolysaccharide biosynthesis</keyword>
<comment type="similarity">
    <text evidence="3 15">Belongs to the protein kinase superfamily. KdkA/RfaP family.</text>
</comment>
<protein>
    <recommendedName>
        <fullName evidence="13 15">3-deoxy-D-manno-octulosonic acid kinase</fullName>
        <shortName evidence="15">Kdo kinase</shortName>
        <ecNumber evidence="4 15">2.7.1.166</ecNumber>
    </recommendedName>
</protein>
<dbReference type="NCBIfam" id="NF002475">
    <property type="entry name" value="PRK01723.1"/>
    <property type="match status" value="1"/>
</dbReference>
<evidence type="ECO:0000256" key="2">
    <source>
        <dbReference type="ARBA" id="ARBA00004713"/>
    </source>
</evidence>
<comment type="function">
    <text evidence="15">Catalyzes the ATP-dependent phosphorylation of the 3-deoxy-D-manno-octulosonic acid (Kdo) residue in Kdo-lipid IV(A) at the 4-OH position.</text>
</comment>
<dbReference type="EC" id="2.7.1.166" evidence="4 15"/>
<dbReference type="InterPro" id="IPR011009">
    <property type="entry name" value="Kinase-like_dom_sf"/>
</dbReference>
<comment type="catalytic activity">
    <reaction evidence="14 15">
        <text>an alpha-Kdo-(2-&gt;6)-lipid IVA + ATP = a 4-O-phospho-alpha-Kdo-(2-&gt;6)-lipid IVA + ADP + H(+)</text>
        <dbReference type="Rhea" id="RHEA:74271"/>
        <dbReference type="ChEBI" id="CHEBI:15378"/>
        <dbReference type="ChEBI" id="CHEBI:30616"/>
        <dbReference type="ChEBI" id="CHEBI:176428"/>
        <dbReference type="ChEBI" id="CHEBI:193140"/>
        <dbReference type="ChEBI" id="CHEBI:456216"/>
        <dbReference type="EC" id="2.7.1.166"/>
    </reaction>
</comment>
<evidence type="ECO:0000256" key="10">
    <source>
        <dbReference type="ARBA" id="ARBA00022840"/>
    </source>
</evidence>
<evidence type="ECO:0000313" key="16">
    <source>
        <dbReference type="EMBL" id="REG86522.1"/>
    </source>
</evidence>
<keyword evidence="5 15" id="KW-1003">Cell membrane</keyword>
<evidence type="ECO:0000313" key="17">
    <source>
        <dbReference type="Proteomes" id="UP000256542"/>
    </source>
</evidence>
<keyword evidence="7 15" id="KW-0808">Transferase</keyword>
<name>A0A3E0DSL9_9GAMM</name>
<sequence>MPDSHIIDGHTTLLCSQASLPVESNWFSAEYWQKKHALTGTGQGRGEVWFINSEFGNFVMRRYRRGGLIAKFNKDAFLFTKPTETRPWQELSLLETMVGLGLPVPLPVAGIYRKKWGFYRAHLLTQTIANATDLFDILKAGKSDTLDWKNIGAVIKQFHQHGIYHSDLNCHNIMVDEQNKVWLIDFDKCDQRAIEEEWTQGNINRLKRSLDKESQRHTNFNVSDAQWRDLLEGYRG</sequence>
<dbReference type="InterPro" id="IPR022826">
    <property type="entry name" value="KDO_kinase"/>
</dbReference>
<evidence type="ECO:0000256" key="4">
    <source>
        <dbReference type="ARBA" id="ARBA00011988"/>
    </source>
</evidence>
<dbReference type="GO" id="GO:0016301">
    <property type="term" value="F:kinase activity"/>
    <property type="evidence" value="ECO:0007669"/>
    <property type="project" value="UniProtKB-KW"/>
</dbReference>
<evidence type="ECO:0000256" key="9">
    <source>
        <dbReference type="ARBA" id="ARBA00022777"/>
    </source>
</evidence>
<dbReference type="GO" id="GO:0005524">
    <property type="term" value="F:ATP binding"/>
    <property type="evidence" value="ECO:0007669"/>
    <property type="project" value="UniProtKB-UniRule"/>
</dbReference>
<comment type="subcellular location">
    <subcellularLocation>
        <location evidence="1 15">Cell inner membrane</location>
        <topology evidence="1 15">Peripheral membrane protein</topology>
        <orientation evidence="1 15">Cytoplasmic side</orientation>
    </subcellularLocation>
</comment>
<dbReference type="GO" id="GO:0005886">
    <property type="term" value="C:plasma membrane"/>
    <property type="evidence" value="ECO:0007669"/>
    <property type="project" value="UniProtKB-SubCell"/>
</dbReference>
<evidence type="ECO:0000256" key="7">
    <source>
        <dbReference type="ARBA" id="ARBA00022679"/>
    </source>
</evidence>
<keyword evidence="10 15" id="KW-0067">ATP-binding</keyword>
<dbReference type="Pfam" id="PF06293">
    <property type="entry name" value="Kdo"/>
    <property type="match status" value="1"/>
</dbReference>
<evidence type="ECO:0000256" key="8">
    <source>
        <dbReference type="ARBA" id="ARBA00022741"/>
    </source>
</evidence>
<accession>A0A3E0DSL9</accession>
<proteinExistence type="inferred from homology"/>
<evidence type="ECO:0000256" key="3">
    <source>
        <dbReference type="ARBA" id="ARBA00010327"/>
    </source>
</evidence>
<dbReference type="RefSeq" id="WP_115895790.1">
    <property type="nucleotide sequence ID" value="NZ_QUNG01000001.1"/>
</dbReference>
<comment type="pathway">
    <text evidence="2 15">Bacterial outer membrane biogenesis; LPS core biosynthesis.</text>
</comment>
<gene>
    <name evidence="15" type="primary">kdkA</name>
    <name evidence="16" type="ORF">DFP81_10187</name>
</gene>
<dbReference type="Gene3D" id="1.10.510.10">
    <property type="entry name" value="Transferase(Phosphotransferase) domain 1"/>
    <property type="match status" value="1"/>
</dbReference>
<organism evidence="16 17">
    <name type="scientific">Marinomonas pollencensis</name>
    <dbReference type="NCBI Taxonomy" id="491954"/>
    <lineage>
        <taxon>Bacteria</taxon>
        <taxon>Pseudomonadati</taxon>
        <taxon>Pseudomonadota</taxon>
        <taxon>Gammaproteobacteria</taxon>
        <taxon>Oceanospirillales</taxon>
        <taxon>Oceanospirillaceae</taxon>
        <taxon>Marinomonas</taxon>
    </lineage>
</organism>